<dbReference type="InterPro" id="IPR011990">
    <property type="entry name" value="TPR-like_helical_dom_sf"/>
</dbReference>
<feature type="region of interest" description="Disordered" evidence="2">
    <location>
        <begin position="876"/>
        <end position="898"/>
    </location>
</feature>
<dbReference type="Gene3D" id="1.25.40.10">
    <property type="entry name" value="Tetratricopeptide repeat domain"/>
    <property type="match status" value="1"/>
</dbReference>
<evidence type="ECO:0000259" key="3">
    <source>
        <dbReference type="Pfam" id="PF25800"/>
    </source>
</evidence>
<dbReference type="Gene3D" id="1.20.58.2200">
    <property type="match status" value="1"/>
</dbReference>
<sequence>MVRKLTLVLVLVVLSLPGSVVALGVGDVHLRSALDQAFDAEIDLLSVKSDELDGVKVQLASPEAFARIGIERPYFLTKLRFKPSLNAAGKAVIHVTSHIAIREPFLNFLIEVNWAKGRLVREYTVLLDPPVTLKNLPLPVAPPVIRAQAPVASPLRSTPSAAASKPLAEDYPVPDVESQASDYGPVQANETLWRIAMDTRLSGVTVQQMILAIQRNNPHAFYGKNVNNLKQGVILRIPTREEIDFISVREAQTQFSTQVDEWKGERVSASAAEIGTGVGSVDEEEPISDVVAPADDKLELASATLEDAVATGADEAETRAVARLENSLELAREENESAKQEQAELSEQVSELESQLADIERMLELRNDQLARIQAETAKNAEEGLLSELEAVQSTPTPQMDTAAQPDVAQSSDEDILSFIQEQIKQNLIVIAGVGGALVLLLLLILRRRQLADDDELQEGYFVADGTEATEVLGGETGEDTKIPSADEMEASLLSEFSHSEMDDVQDDTGEVDPVAEADVYIAYGRYQQAEELLRQAMQHNPDKLNSHFKLLEILFTKQDVDGFTALAEELHEKGAETQDAGAWKQAQAMGHSLNPGHALFASAPEADVIAEPEPVSEVVDDGGDFGLPDMDDSATDFDLNAELGEQDQQPVVDADSLDFNLDLGGGQSEDEAANSDNAEVDAEPFVSETEDLADALSNFTAEPAQVKADDGLEGSTEDKAQDTTAMARELEESLSAFTVDLDADAKGDEDLLGGEVEAASIEVPTLSLDDLGDLDILEAEAEVEGLGDDVPVIPMEDLDDIDISGVDISDLDDVGGAEEVLSELPELPEGSDFEVDLMTELSDEVGDADEVGTKLDLARAYVEMGDEEGARNILDEVISDGSDTQKKDGQELLKRLS</sequence>
<dbReference type="InterPro" id="IPR018392">
    <property type="entry name" value="LysM"/>
</dbReference>
<reference evidence="4" key="1">
    <citation type="submission" date="2018-06" db="EMBL/GenBank/DDBJ databases">
        <authorList>
            <person name="Zhirakovskaya E."/>
        </authorList>
    </citation>
    <scope>NUCLEOTIDE SEQUENCE</scope>
</reference>
<dbReference type="SUPFAM" id="SSF48452">
    <property type="entry name" value="TPR-like"/>
    <property type="match status" value="1"/>
</dbReference>
<accession>A0A3B1BF06</accession>
<dbReference type="CDD" id="cd00118">
    <property type="entry name" value="LysM"/>
    <property type="match status" value="1"/>
</dbReference>
<feature type="coiled-coil region" evidence="1">
    <location>
        <begin position="314"/>
        <end position="376"/>
    </location>
</feature>
<dbReference type="InterPro" id="IPR020012">
    <property type="entry name" value="LysM_FimV"/>
</dbReference>
<dbReference type="NCBIfam" id="TIGR03504">
    <property type="entry name" value="FimV_Cterm"/>
    <property type="match status" value="1"/>
</dbReference>
<keyword evidence="1" id="KW-0175">Coiled coil</keyword>
<proteinExistence type="predicted"/>
<dbReference type="EMBL" id="UOFX01000044">
    <property type="protein sequence ID" value="VAX08990.1"/>
    <property type="molecule type" value="Genomic_DNA"/>
</dbReference>
<evidence type="ECO:0000256" key="1">
    <source>
        <dbReference type="SAM" id="Coils"/>
    </source>
</evidence>
<organism evidence="4">
    <name type="scientific">hydrothermal vent metagenome</name>
    <dbReference type="NCBI Taxonomy" id="652676"/>
    <lineage>
        <taxon>unclassified sequences</taxon>
        <taxon>metagenomes</taxon>
        <taxon>ecological metagenomes</taxon>
    </lineage>
</organism>
<evidence type="ECO:0000256" key="2">
    <source>
        <dbReference type="SAM" id="MobiDB-lite"/>
    </source>
</evidence>
<evidence type="ECO:0000313" key="4">
    <source>
        <dbReference type="EMBL" id="VAX08990.1"/>
    </source>
</evidence>
<feature type="compositionally biased region" description="Basic and acidic residues" evidence="2">
    <location>
        <begin position="884"/>
        <end position="898"/>
    </location>
</feature>
<protein>
    <recommendedName>
        <fullName evidence="3">FimV N-terminal domain-containing protein</fullName>
    </recommendedName>
</protein>
<dbReference type="InterPro" id="IPR057840">
    <property type="entry name" value="FimV_N"/>
</dbReference>
<feature type="region of interest" description="Disordered" evidence="2">
    <location>
        <begin position="617"/>
        <end position="636"/>
    </location>
</feature>
<feature type="domain" description="FimV N-terminal" evidence="3">
    <location>
        <begin position="23"/>
        <end position="130"/>
    </location>
</feature>
<feature type="compositionally biased region" description="Acidic residues" evidence="2">
    <location>
        <begin position="619"/>
        <end position="636"/>
    </location>
</feature>
<gene>
    <name evidence="4" type="ORF">MNBD_GAMMA26-2234</name>
</gene>
<dbReference type="NCBIfam" id="TIGR03505">
    <property type="entry name" value="FimV_core"/>
    <property type="match status" value="1"/>
</dbReference>
<dbReference type="InterPro" id="IPR038440">
    <property type="entry name" value="FimV_C_sf"/>
</dbReference>
<name>A0A3B1BF06_9ZZZZ</name>
<dbReference type="InterPro" id="IPR020011">
    <property type="entry name" value="FimV_C"/>
</dbReference>
<dbReference type="Pfam" id="PF25800">
    <property type="entry name" value="FimV_N"/>
    <property type="match status" value="1"/>
</dbReference>
<dbReference type="AlphaFoldDB" id="A0A3B1BF06"/>